<keyword evidence="7" id="KW-1185">Reference proteome</keyword>
<evidence type="ECO:0000256" key="1">
    <source>
        <dbReference type="ARBA" id="ARBA00022723"/>
    </source>
</evidence>
<dbReference type="InterPro" id="IPR002893">
    <property type="entry name" value="Znf_MYND"/>
</dbReference>
<dbReference type="SUPFAM" id="SSF144232">
    <property type="entry name" value="HIT/MYND zinc finger-like"/>
    <property type="match status" value="1"/>
</dbReference>
<keyword evidence="1" id="KW-0479">Metal-binding</keyword>
<dbReference type="PROSITE" id="PS50865">
    <property type="entry name" value="ZF_MYND_2"/>
    <property type="match status" value="1"/>
</dbReference>
<evidence type="ECO:0000256" key="2">
    <source>
        <dbReference type="ARBA" id="ARBA00022771"/>
    </source>
</evidence>
<dbReference type="EMBL" id="KN880547">
    <property type="protein sequence ID" value="KIY66683.1"/>
    <property type="molecule type" value="Genomic_DNA"/>
</dbReference>
<dbReference type="Pfam" id="PF01753">
    <property type="entry name" value="zf-MYND"/>
    <property type="match status" value="1"/>
</dbReference>
<evidence type="ECO:0000259" key="5">
    <source>
        <dbReference type="PROSITE" id="PS50865"/>
    </source>
</evidence>
<reference evidence="6 7" key="1">
    <citation type="journal article" date="2015" name="Fungal Genet. Biol.">
        <title>Evolution of novel wood decay mechanisms in Agaricales revealed by the genome sequences of Fistulina hepatica and Cylindrobasidium torrendii.</title>
        <authorList>
            <person name="Floudas D."/>
            <person name="Held B.W."/>
            <person name="Riley R."/>
            <person name="Nagy L.G."/>
            <person name="Koehler G."/>
            <person name="Ransdell A.S."/>
            <person name="Younus H."/>
            <person name="Chow J."/>
            <person name="Chiniquy J."/>
            <person name="Lipzen A."/>
            <person name="Tritt A."/>
            <person name="Sun H."/>
            <person name="Haridas S."/>
            <person name="LaButti K."/>
            <person name="Ohm R.A."/>
            <person name="Kues U."/>
            <person name="Blanchette R.A."/>
            <person name="Grigoriev I.V."/>
            <person name="Minto R.E."/>
            <person name="Hibbett D.S."/>
        </authorList>
    </citation>
    <scope>NUCLEOTIDE SEQUENCE [LARGE SCALE GENOMIC DNA]</scope>
    <source>
        <strain evidence="6 7">FP15055 ss-10</strain>
    </source>
</reference>
<dbReference type="Proteomes" id="UP000054007">
    <property type="component" value="Unassembled WGS sequence"/>
</dbReference>
<proteinExistence type="predicted"/>
<keyword evidence="3" id="KW-0862">Zinc</keyword>
<evidence type="ECO:0000313" key="6">
    <source>
        <dbReference type="EMBL" id="KIY66683.1"/>
    </source>
</evidence>
<dbReference type="Gene3D" id="6.10.140.2220">
    <property type="match status" value="1"/>
</dbReference>
<accession>A0A0D7B825</accession>
<dbReference type="AlphaFoldDB" id="A0A0D7B825"/>
<feature type="domain" description="MYND-type" evidence="5">
    <location>
        <begin position="441"/>
        <end position="486"/>
    </location>
</feature>
<evidence type="ECO:0000313" key="7">
    <source>
        <dbReference type="Proteomes" id="UP000054007"/>
    </source>
</evidence>
<protein>
    <recommendedName>
        <fullName evidence="5">MYND-type domain-containing protein</fullName>
    </recommendedName>
</protein>
<evidence type="ECO:0000256" key="4">
    <source>
        <dbReference type="PROSITE-ProRule" id="PRU00134"/>
    </source>
</evidence>
<organism evidence="6 7">
    <name type="scientific">Cylindrobasidium torrendii FP15055 ss-10</name>
    <dbReference type="NCBI Taxonomy" id="1314674"/>
    <lineage>
        <taxon>Eukaryota</taxon>
        <taxon>Fungi</taxon>
        <taxon>Dikarya</taxon>
        <taxon>Basidiomycota</taxon>
        <taxon>Agaricomycotina</taxon>
        <taxon>Agaricomycetes</taxon>
        <taxon>Agaricomycetidae</taxon>
        <taxon>Agaricales</taxon>
        <taxon>Marasmiineae</taxon>
        <taxon>Physalacriaceae</taxon>
        <taxon>Cylindrobasidium</taxon>
    </lineage>
</organism>
<evidence type="ECO:0000256" key="3">
    <source>
        <dbReference type="ARBA" id="ARBA00022833"/>
    </source>
</evidence>
<dbReference type="OrthoDB" id="432970at2759"/>
<dbReference type="GO" id="GO:0008270">
    <property type="term" value="F:zinc ion binding"/>
    <property type="evidence" value="ECO:0007669"/>
    <property type="project" value="UniProtKB-KW"/>
</dbReference>
<keyword evidence="2 4" id="KW-0863">Zinc-finger</keyword>
<gene>
    <name evidence="6" type="ORF">CYLTODRAFT_423220</name>
</gene>
<sequence>MKQAPLHTISRQDVSSLVDRVIRKPELFEEFWTKSYSPSQATAMTFPWDLLLPLAEKILAQHTGIPDSQLQDHRAWVRHPTAISVSRAFGMVKDSITYYVSMNRGRLPDTHIHTLKATTPWMHSILSMPTNDILQGLFCAEFFVDVARLLCSCGAYANAMDILNTTNVYPVAFDKWIELTKQAAPGGTISSGRMPHDMIIHAISSAIAGTAKAHGARGLPAHTNFIFRACSSRAQEAMDATLERITKHDDLIHCAPSLPGPLSNASLQTLRVMLRLQVVPEVHRILNQAPFISLACRALRRIAHLNYVREGLPPTEPMGIVNDILTFICDTLYSAENVAEVLQGRAIISLLRIEAAAAKIGGGTYDQGREVNRVSMRILDGLAPFLILDLPSCHRAFERSFCYIDQHMDKGSTAPTGLRVKLEGMRKSRTALSGQLWACSNAECPQRADTSSCESRYWRCAGCGVAEYCSTACQRKDWKDGHAQQCPQIQTAQRERPSHVPPCSRDMQALFMQCKRVLSPTIREMESPQNGSATITEFSFVNGGHLKVAYKTITNVNQFNAASKVRLVSGDSKAMFVLGIPGQNVRMVVDLEDMLKGVYSPSISMLCT</sequence>
<dbReference type="Gene3D" id="1.10.220.160">
    <property type="match status" value="1"/>
</dbReference>
<name>A0A0D7B825_9AGAR</name>